<accession>T1EFY8</accession>
<dbReference type="PANTHER" id="PTHR11893">
    <property type="entry name" value="INNEXIN"/>
    <property type="match status" value="1"/>
</dbReference>
<dbReference type="EMBL" id="KB097269">
    <property type="protein sequence ID" value="ESN97988.1"/>
    <property type="molecule type" value="Genomic_DNA"/>
</dbReference>
<feature type="region of interest" description="Disordered" evidence="10">
    <location>
        <begin position="216"/>
        <end position="255"/>
    </location>
</feature>
<keyword evidence="13" id="KW-1185">Reference proteome</keyword>
<evidence type="ECO:0000256" key="9">
    <source>
        <dbReference type="RuleBase" id="RU010713"/>
    </source>
</evidence>
<comment type="subcellular location">
    <subcellularLocation>
        <location evidence="1 9">Cell membrane</location>
        <topology evidence="1 9">Multi-pass membrane protein</topology>
    </subcellularLocation>
</comment>
<dbReference type="GeneID" id="20195490"/>
<dbReference type="STRING" id="6412.T1EFY8"/>
<dbReference type="OrthoDB" id="5867527at2759"/>
<dbReference type="AlphaFoldDB" id="T1EFY8"/>
<proteinExistence type="inferred from homology"/>
<comment type="caution">
    <text evidence="9">Lacks conserved residue(s) required for the propagation of feature annotation.</text>
</comment>
<feature type="transmembrane region" description="Helical" evidence="9">
    <location>
        <begin position="117"/>
        <end position="146"/>
    </location>
</feature>
<evidence type="ECO:0000256" key="7">
    <source>
        <dbReference type="ARBA" id="ARBA00023136"/>
    </source>
</evidence>
<keyword evidence="2 9" id="KW-0813">Transport</keyword>
<dbReference type="CTD" id="20195490"/>
<dbReference type="PROSITE" id="PS51013">
    <property type="entry name" value="PANNEXIN"/>
    <property type="match status" value="1"/>
</dbReference>
<dbReference type="InterPro" id="IPR000990">
    <property type="entry name" value="Innexin"/>
</dbReference>
<name>T1EFY8_HELRO</name>
<evidence type="ECO:0000256" key="1">
    <source>
        <dbReference type="ARBA" id="ARBA00004651"/>
    </source>
</evidence>
<dbReference type="HOGENOM" id="CLU_035763_2_0_1"/>
<evidence type="ECO:0000256" key="10">
    <source>
        <dbReference type="SAM" id="MobiDB-lite"/>
    </source>
</evidence>
<dbReference type="PANTHER" id="PTHR11893:SF36">
    <property type="entry name" value="INNEXIN-5"/>
    <property type="match status" value="1"/>
</dbReference>
<keyword evidence="4 9" id="KW-0812">Transmembrane</keyword>
<gene>
    <name evidence="12" type="primary">20195490</name>
    <name evidence="9" type="synonym">inx</name>
    <name evidence="11" type="ORF">HELRODRAFT_114074</name>
</gene>
<dbReference type="InParanoid" id="T1EFY8"/>
<evidence type="ECO:0000256" key="8">
    <source>
        <dbReference type="ARBA" id="ARBA00023303"/>
    </source>
</evidence>
<evidence type="ECO:0000256" key="6">
    <source>
        <dbReference type="ARBA" id="ARBA00023065"/>
    </source>
</evidence>
<keyword evidence="5 9" id="KW-1133">Transmembrane helix</keyword>
<keyword evidence="8 9" id="KW-0407">Ion channel</keyword>
<dbReference type="Pfam" id="PF00876">
    <property type="entry name" value="Innexin"/>
    <property type="match status" value="1"/>
</dbReference>
<feature type="compositionally biased region" description="Basic and acidic residues" evidence="10">
    <location>
        <begin position="234"/>
        <end position="255"/>
    </location>
</feature>
<evidence type="ECO:0000256" key="2">
    <source>
        <dbReference type="ARBA" id="ARBA00022448"/>
    </source>
</evidence>
<evidence type="ECO:0000313" key="11">
    <source>
        <dbReference type="EMBL" id="ESN97988.1"/>
    </source>
</evidence>
<dbReference type="KEGG" id="hro:HELRODRAFT_114074"/>
<dbReference type="Proteomes" id="UP000015101">
    <property type="component" value="Unassembled WGS sequence"/>
</dbReference>
<evidence type="ECO:0000256" key="5">
    <source>
        <dbReference type="ARBA" id="ARBA00022989"/>
    </source>
</evidence>
<comment type="function">
    <text evidence="9">Structural component of the gap junctions.</text>
</comment>
<dbReference type="PRINTS" id="PR01262">
    <property type="entry name" value="INNEXIN"/>
</dbReference>
<evidence type="ECO:0000313" key="13">
    <source>
        <dbReference type="Proteomes" id="UP000015101"/>
    </source>
</evidence>
<feature type="transmembrane region" description="Helical" evidence="9">
    <location>
        <begin position="33"/>
        <end position="56"/>
    </location>
</feature>
<dbReference type="GO" id="GO:0005886">
    <property type="term" value="C:plasma membrane"/>
    <property type="evidence" value="ECO:0007669"/>
    <property type="project" value="UniProtKB-SubCell"/>
</dbReference>
<protein>
    <recommendedName>
        <fullName evidence="9">Innexin</fullName>
    </recommendedName>
</protein>
<dbReference type="EMBL" id="AMQM01006122">
    <property type="status" value="NOT_ANNOTATED_CDS"/>
    <property type="molecule type" value="Genomic_DNA"/>
</dbReference>
<evidence type="ECO:0000313" key="12">
    <source>
        <dbReference type="EnsemblMetazoa" id="HelroP114074"/>
    </source>
</evidence>
<dbReference type="GO" id="GO:0034220">
    <property type="term" value="P:monoatomic ion transmembrane transport"/>
    <property type="evidence" value="ECO:0007669"/>
    <property type="project" value="UniProtKB-KW"/>
</dbReference>
<organism evidence="12 13">
    <name type="scientific">Helobdella robusta</name>
    <name type="common">Californian leech</name>
    <dbReference type="NCBI Taxonomy" id="6412"/>
    <lineage>
        <taxon>Eukaryota</taxon>
        <taxon>Metazoa</taxon>
        <taxon>Spiralia</taxon>
        <taxon>Lophotrochozoa</taxon>
        <taxon>Annelida</taxon>
        <taxon>Clitellata</taxon>
        <taxon>Hirudinea</taxon>
        <taxon>Rhynchobdellida</taxon>
        <taxon>Glossiphoniidae</taxon>
        <taxon>Helobdella</taxon>
    </lineage>
</organism>
<reference evidence="13" key="1">
    <citation type="submission" date="2012-12" db="EMBL/GenBank/DDBJ databases">
        <authorList>
            <person name="Hellsten U."/>
            <person name="Grimwood J."/>
            <person name="Chapman J.A."/>
            <person name="Shapiro H."/>
            <person name="Aerts A."/>
            <person name="Otillar R.P."/>
            <person name="Terry A.Y."/>
            <person name="Boore J.L."/>
            <person name="Simakov O."/>
            <person name="Marletaz F."/>
            <person name="Cho S.-J."/>
            <person name="Edsinger-Gonzales E."/>
            <person name="Havlak P."/>
            <person name="Kuo D.-H."/>
            <person name="Larsson T."/>
            <person name="Lv J."/>
            <person name="Arendt D."/>
            <person name="Savage R."/>
            <person name="Osoegawa K."/>
            <person name="de Jong P."/>
            <person name="Lindberg D.R."/>
            <person name="Seaver E.C."/>
            <person name="Weisblat D.A."/>
            <person name="Putnam N.H."/>
            <person name="Grigoriev I.V."/>
            <person name="Rokhsar D.S."/>
        </authorList>
    </citation>
    <scope>NUCLEOTIDE SEQUENCE</scope>
</reference>
<evidence type="ECO:0000256" key="3">
    <source>
        <dbReference type="ARBA" id="ARBA00022475"/>
    </source>
</evidence>
<dbReference type="RefSeq" id="XP_009024054.1">
    <property type="nucleotide sequence ID" value="XM_009025806.1"/>
</dbReference>
<evidence type="ECO:0000256" key="4">
    <source>
        <dbReference type="ARBA" id="ARBA00022692"/>
    </source>
</evidence>
<keyword evidence="7 9" id="KW-0472">Membrane</keyword>
<comment type="similarity">
    <text evidence="9">Belongs to the pannexin family.</text>
</comment>
<keyword evidence="3" id="KW-1003">Cell membrane</keyword>
<dbReference type="OMA" id="CMSFLET"/>
<dbReference type="EnsemblMetazoa" id="HelroT114074">
    <property type="protein sequence ID" value="HelroP114074"/>
    <property type="gene ID" value="HelroG114074"/>
</dbReference>
<dbReference type="GO" id="GO:0005921">
    <property type="term" value="C:gap junction"/>
    <property type="evidence" value="ECO:0007669"/>
    <property type="project" value="UniProtKB-UniRule"/>
</dbReference>
<keyword evidence="6 9" id="KW-0406">Ion transport</keyword>
<reference evidence="12" key="3">
    <citation type="submission" date="2015-06" db="UniProtKB">
        <authorList>
            <consortium name="EnsemblMetazoa"/>
        </authorList>
    </citation>
    <scope>IDENTIFICATION</scope>
</reference>
<reference evidence="11 13" key="2">
    <citation type="journal article" date="2013" name="Nature">
        <title>Insights into bilaterian evolution from three spiralian genomes.</title>
        <authorList>
            <person name="Simakov O."/>
            <person name="Marletaz F."/>
            <person name="Cho S.J."/>
            <person name="Edsinger-Gonzales E."/>
            <person name="Havlak P."/>
            <person name="Hellsten U."/>
            <person name="Kuo D.H."/>
            <person name="Larsson T."/>
            <person name="Lv J."/>
            <person name="Arendt D."/>
            <person name="Savage R."/>
            <person name="Osoegawa K."/>
            <person name="de Jong P."/>
            <person name="Grimwood J."/>
            <person name="Chapman J.A."/>
            <person name="Shapiro H."/>
            <person name="Aerts A."/>
            <person name="Otillar R.P."/>
            <person name="Terry A.Y."/>
            <person name="Boore J.L."/>
            <person name="Grigoriev I.V."/>
            <person name="Lindberg D.R."/>
            <person name="Seaver E.C."/>
            <person name="Weisblat D.A."/>
            <person name="Putnam N.H."/>
            <person name="Rokhsar D.S."/>
        </authorList>
    </citation>
    <scope>NUCLEOTIDE SEQUENCE</scope>
</reference>
<sequence>MSRFLVEFNKSYRSKSKFTVCWTMLRGNYLVELYLFIKAMYIANVLGQLFLLNAFLGNEYHLYGIDVLKRLLANQPWTTSHRFPRVTICDFHIRMLGNSHRHTIQCALPMNLFYEIIFIFFWFWFVFVAISTICSLLIWLFTSLFYSYQEAYIRQRLLAMNKISKSQRGQVRSFVTEHLRRDGCFITRLVAKNSSDLIASQLLSGLWEYYLDSVTNKESSKRRDSTSSGSGGEGRAEHNRRMQQEEETVIKRVKS</sequence>